<feature type="region of interest" description="Disordered" evidence="2">
    <location>
        <begin position="702"/>
        <end position="732"/>
    </location>
</feature>
<keyword evidence="5" id="KW-1185">Reference proteome</keyword>
<dbReference type="CDD" id="cd14011">
    <property type="entry name" value="PK_SCY1_like"/>
    <property type="match status" value="1"/>
</dbReference>
<evidence type="ECO:0000313" key="5">
    <source>
        <dbReference type="Proteomes" id="UP001162480"/>
    </source>
</evidence>
<dbReference type="EMBL" id="OX597836">
    <property type="protein sequence ID" value="CAI9739378.1"/>
    <property type="molecule type" value="Genomic_DNA"/>
</dbReference>
<dbReference type="PANTHER" id="PTHR12984:SF16">
    <property type="entry name" value="BLACK MATCH, ISOFORM H"/>
    <property type="match status" value="1"/>
</dbReference>
<dbReference type="Gene3D" id="1.10.510.10">
    <property type="entry name" value="Transferase(Phosphotransferase) domain 1"/>
    <property type="match status" value="1"/>
</dbReference>
<dbReference type="SUPFAM" id="SSF56112">
    <property type="entry name" value="Protein kinase-like (PK-like)"/>
    <property type="match status" value="1"/>
</dbReference>
<dbReference type="Gene3D" id="1.25.10.10">
    <property type="entry name" value="Leucine-rich Repeat Variant"/>
    <property type="match status" value="1"/>
</dbReference>
<dbReference type="InterPro" id="IPR011009">
    <property type="entry name" value="Kinase-like_dom_sf"/>
</dbReference>
<evidence type="ECO:0000256" key="1">
    <source>
        <dbReference type="ARBA" id="ARBA00038349"/>
    </source>
</evidence>
<feature type="domain" description="Protein kinase" evidence="3">
    <location>
        <begin position="23"/>
        <end position="315"/>
    </location>
</feature>
<feature type="region of interest" description="Disordered" evidence="2">
    <location>
        <begin position="639"/>
        <end position="669"/>
    </location>
</feature>
<evidence type="ECO:0000313" key="4">
    <source>
        <dbReference type="EMBL" id="CAI9739378.1"/>
    </source>
</evidence>
<dbReference type="InterPro" id="IPR051177">
    <property type="entry name" value="CIK-Related_Protein"/>
</dbReference>
<sequence length="779" mass="87842">MEVLSMLKLSLNTDNINPITKYYDIGKQVGSAGPEMVWKIFDAVRLEDKRDASVFIFEKRVADKLHKPRRRETVAEILRKEVHQLQRIKHPKILQVFHTLEECHDSLAFACEPVQGSLANLLGNYKGLPANMPGELKECDFIEIEIKYGILQIAEALSYLHTTEQMLHRNISPQSILLTRRGGWKMAGLGFAEKALKDGKDSFQSVPWTPKMPKMAQPDLNYMAPEIISDKTCTSLSDIFSLGMVVCALYNSGHPLIEAEHSVSLYLKKLEQMHDEFGKVAHKMPIHIVEPVEKMINRDIRYRPTAQAFALMRYFHDPIITCLQCLDLIELQDATQKSEVYASLVHILPTIPKKIIYKHIYPILLNECRSPDITLAMSPLLGIIELASREEYSEILINDIRYLMGMSKPIQATAFLLDKLHIILAKSPKEEIKSEVLPMVFNTLDSNSLQGQEAALNTIAVIKEYVDDQVIKKIVLPRAKNLFARSSNVKMKINALTCIKKLLDSLDKMIILDEVLPFLTEISCQDAEVVMSIVGIYSHLLSNKRFGLTHNLVATKVMPPLIPHTVNPGLTMDQFTALMEVLRQMLGQIDTQRRHKMKMETVPTQNRQMNGTDIPHEDKSALEQERLSRTLLSISDAVQSVQKSRTAPSTPDLHFGHKNASPRSQRRNHSLLSLGSSLQDDKCTLDKPQDVQRRYSLVPPTSAVPGISLTTEDNSCGTSPDYSRRPSAHSLGTFNLPEMERRGSRGSILSGLTAMDFQSQRRSSFQSIGESVMQLFSGK</sequence>
<dbReference type="GO" id="GO:0004672">
    <property type="term" value="F:protein kinase activity"/>
    <property type="evidence" value="ECO:0007669"/>
    <property type="project" value="InterPro"/>
</dbReference>
<dbReference type="InterPro" id="IPR011989">
    <property type="entry name" value="ARM-like"/>
</dbReference>
<comment type="similarity">
    <text evidence="1">Belongs to the protein kinase superfamily.</text>
</comment>
<reference evidence="4" key="1">
    <citation type="submission" date="2023-08" db="EMBL/GenBank/DDBJ databases">
        <authorList>
            <person name="Alioto T."/>
            <person name="Alioto T."/>
            <person name="Gomez Garrido J."/>
        </authorList>
    </citation>
    <scope>NUCLEOTIDE SEQUENCE</scope>
</reference>
<dbReference type="InterPro" id="IPR016024">
    <property type="entry name" value="ARM-type_fold"/>
</dbReference>
<dbReference type="InterPro" id="IPR000719">
    <property type="entry name" value="Prot_kinase_dom"/>
</dbReference>
<dbReference type="Proteomes" id="UP001162480">
    <property type="component" value="Chromosome 23"/>
</dbReference>
<dbReference type="PANTHER" id="PTHR12984">
    <property type="entry name" value="SCY1-RELATED S/T PROTEIN KINASE-LIKE"/>
    <property type="match status" value="1"/>
</dbReference>
<organism evidence="4 5">
    <name type="scientific">Octopus vulgaris</name>
    <name type="common">Common octopus</name>
    <dbReference type="NCBI Taxonomy" id="6645"/>
    <lineage>
        <taxon>Eukaryota</taxon>
        <taxon>Metazoa</taxon>
        <taxon>Spiralia</taxon>
        <taxon>Lophotrochozoa</taxon>
        <taxon>Mollusca</taxon>
        <taxon>Cephalopoda</taxon>
        <taxon>Coleoidea</taxon>
        <taxon>Octopodiformes</taxon>
        <taxon>Octopoda</taxon>
        <taxon>Incirrata</taxon>
        <taxon>Octopodidae</taxon>
        <taxon>Octopus</taxon>
    </lineage>
</organism>
<feature type="compositionally biased region" description="Polar residues" evidence="2">
    <location>
        <begin position="708"/>
        <end position="721"/>
    </location>
</feature>
<dbReference type="GO" id="GO:0005524">
    <property type="term" value="F:ATP binding"/>
    <property type="evidence" value="ECO:0007669"/>
    <property type="project" value="InterPro"/>
</dbReference>
<dbReference type="Gene3D" id="3.30.200.20">
    <property type="entry name" value="Phosphorylase Kinase, domain 1"/>
    <property type="match status" value="1"/>
</dbReference>
<evidence type="ECO:0000256" key="2">
    <source>
        <dbReference type="SAM" id="MobiDB-lite"/>
    </source>
</evidence>
<dbReference type="AlphaFoldDB" id="A0AA36BSD8"/>
<dbReference type="SUPFAM" id="SSF48371">
    <property type="entry name" value="ARM repeat"/>
    <property type="match status" value="1"/>
</dbReference>
<dbReference type="Pfam" id="PF00069">
    <property type="entry name" value="Pkinase"/>
    <property type="match status" value="1"/>
</dbReference>
<dbReference type="PROSITE" id="PS50011">
    <property type="entry name" value="PROTEIN_KINASE_DOM"/>
    <property type="match status" value="1"/>
</dbReference>
<proteinExistence type="inferred from homology"/>
<feature type="compositionally biased region" description="Polar residues" evidence="2">
    <location>
        <begin position="639"/>
        <end position="649"/>
    </location>
</feature>
<evidence type="ECO:0000259" key="3">
    <source>
        <dbReference type="PROSITE" id="PS50011"/>
    </source>
</evidence>
<gene>
    <name evidence="4" type="ORF">OCTVUL_1B023318</name>
</gene>
<name>A0AA36BSD8_OCTVU</name>
<accession>A0AA36BSD8</accession>
<protein>
    <submittedName>
        <fullName evidence="4">2</fullName>
    </submittedName>
</protein>